<dbReference type="PANTHER" id="PTHR23113:SF348">
    <property type="entry name" value="GUANYL-NUCLEOTIDE EXCHANGE FACTOR RASGEF, PUTATIVE (AFU_ORTHOLOGUE AFUA_1G04700)-RELATED"/>
    <property type="match status" value="1"/>
</dbReference>
<feature type="compositionally biased region" description="Low complexity" evidence="3">
    <location>
        <begin position="493"/>
        <end position="556"/>
    </location>
</feature>
<feature type="compositionally biased region" description="Polar residues" evidence="3">
    <location>
        <begin position="46"/>
        <end position="64"/>
    </location>
</feature>
<dbReference type="Pfam" id="PF00617">
    <property type="entry name" value="RasGEF"/>
    <property type="match status" value="1"/>
</dbReference>
<dbReference type="GO" id="GO:0005886">
    <property type="term" value="C:plasma membrane"/>
    <property type="evidence" value="ECO:0007669"/>
    <property type="project" value="TreeGrafter"/>
</dbReference>
<evidence type="ECO:0000313" key="6">
    <source>
        <dbReference type="EMBL" id="OCH96179.1"/>
    </source>
</evidence>
<feature type="compositionally biased region" description="Low complexity" evidence="3">
    <location>
        <begin position="65"/>
        <end position="86"/>
    </location>
</feature>
<evidence type="ECO:0000313" key="7">
    <source>
        <dbReference type="Proteomes" id="UP000250043"/>
    </source>
</evidence>
<dbReference type="Proteomes" id="UP000250043">
    <property type="component" value="Unassembled WGS sequence"/>
</dbReference>
<feature type="compositionally biased region" description="Polar residues" evidence="3">
    <location>
        <begin position="474"/>
        <end position="484"/>
    </location>
</feature>
<feature type="region of interest" description="Disordered" evidence="3">
    <location>
        <begin position="108"/>
        <end position="227"/>
    </location>
</feature>
<feature type="compositionally biased region" description="Low complexity" evidence="3">
    <location>
        <begin position="194"/>
        <end position="205"/>
    </location>
</feature>
<dbReference type="Gene3D" id="3.40.50.300">
    <property type="entry name" value="P-loop containing nucleotide triphosphate hydrolases"/>
    <property type="match status" value="1"/>
</dbReference>
<dbReference type="InterPro" id="IPR036964">
    <property type="entry name" value="RASGEF_cat_dom_sf"/>
</dbReference>
<dbReference type="Gene3D" id="1.20.870.10">
    <property type="entry name" value="Son of sevenless (SoS) protein Chain: S domain 1"/>
    <property type="match status" value="1"/>
</dbReference>
<dbReference type="InterPro" id="IPR001895">
    <property type="entry name" value="RASGEF_cat_dom"/>
</dbReference>
<feature type="region of interest" description="Disordered" evidence="3">
    <location>
        <begin position="447"/>
        <end position="623"/>
    </location>
</feature>
<feature type="compositionally biased region" description="Polar residues" evidence="3">
    <location>
        <begin position="23"/>
        <end position="35"/>
    </location>
</feature>
<dbReference type="PANTHER" id="PTHR23113">
    <property type="entry name" value="GUANINE NUCLEOTIDE EXCHANGE FACTOR"/>
    <property type="match status" value="1"/>
</dbReference>
<feature type="region of interest" description="Disordered" evidence="3">
    <location>
        <begin position="1"/>
        <end position="88"/>
    </location>
</feature>
<evidence type="ECO:0000259" key="4">
    <source>
        <dbReference type="PROSITE" id="PS50009"/>
    </source>
</evidence>
<evidence type="ECO:0000256" key="2">
    <source>
        <dbReference type="PROSITE-ProRule" id="PRU00168"/>
    </source>
</evidence>
<dbReference type="SMART" id="SM00147">
    <property type="entry name" value="RasGEF"/>
    <property type="match status" value="1"/>
</dbReference>
<feature type="region of interest" description="Disordered" evidence="3">
    <location>
        <begin position="1103"/>
        <end position="1123"/>
    </location>
</feature>
<dbReference type="GO" id="GO:0007265">
    <property type="term" value="P:Ras protein signal transduction"/>
    <property type="evidence" value="ECO:0007669"/>
    <property type="project" value="TreeGrafter"/>
</dbReference>
<dbReference type="InterPro" id="IPR000651">
    <property type="entry name" value="Ras-like_Gua-exchang_fac_N"/>
</dbReference>
<feature type="domain" description="Ras-GEF" evidence="4">
    <location>
        <begin position="860"/>
        <end position="1091"/>
    </location>
</feature>
<dbReference type="SUPFAM" id="SSF48366">
    <property type="entry name" value="Ras GEF"/>
    <property type="match status" value="1"/>
</dbReference>
<evidence type="ECO:0000259" key="5">
    <source>
        <dbReference type="PROSITE" id="PS50212"/>
    </source>
</evidence>
<feature type="compositionally biased region" description="Basic and acidic residues" evidence="3">
    <location>
        <begin position="610"/>
        <end position="623"/>
    </location>
</feature>
<dbReference type="Pfam" id="PF00618">
    <property type="entry name" value="RasGEF_N"/>
    <property type="match status" value="1"/>
</dbReference>
<accession>A0A8E2DV76</accession>
<name>A0A8E2DV76_9APHY</name>
<feature type="domain" description="N-terminal Ras-GEF" evidence="5">
    <location>
        <begin position="622"/>
        <end position="747"/>
    </location>
</feature>
<feature type="compositionally biased region" description="Low complexity" evidence="3">
    <location>
        <begin position="584"/>
        <end position="597"/>
    </location>
</feature>
<dbReference type="InterPro" id="IPR023578">
    <property type="entry name" value="Ras_GEF_dom_sf"/>
</dbReference>
<feature type="compositionally biased region" description="Polar residues" evidence="3">
    <location>
        <begin position="125"/>
        <end position="142"/>
    </location>
</feature>
<dbReference type="PROSITE" id="PS50009">
    <property type="entry name" value="RASGEF_CAT"/>
    <property type="match status" value="1"/>
</dbReference>
<dbReference type="EMBL" id="KV722332">
    <property type="protein sequence ID" value="OCH96179.1"/>
    <property type="molecule type" value="Genomic_DNA"/>
</dbReference>
<protein>
    <submittedName>
        <fullName evidence="6">Ras GEF</fullName>
    </submittedName>
</protein>
<reference evidence="6 7" key="1">
    <citation type="submission" date="2016-07" db="EMBL/GenBank/DDBJ databases">
        <title>Draft genome of the white-rot fungus Obba rivulosa 3A-2.</title>
        <authorList>
            <consortium name="DOE Joint Genome Institute"/>
            <person name="Miettinen O."/>
            <person name="Riley R."/>
            <person name="Acob R."/>
            <person name="Barry K."/>
            <person name="Cullen D."/>
            <person name="De Vries R."/>
            <person name="Hainaut M."/>
            <person name="Hatakka A."/>
            <person name="Henrissat B."/>
            <person name="Hilden K."/>
            <person name="Kuo R."/>
            <person name="Labutti K."/>
            <person name="Lipzen A."/>
            <person name="Makela M.R."/>
            <person name="Sandor L."/>
            <person name="Spatafora J.W."/>
            <person name="Grigoriev I.V."/>
            <person name="Hibbett D.S."/>
        </authorList>
    </citation>
    <scope>NUCLEOTIDE SEQUENCE [LARGE SCALE GENOMIC DNA]</scope>
    <source>
        <strain evidence="6 7">3A-2</strain>
    </source>
</reference>
<dbReference type="PROSITE" id="PS50212">
    <property type="entry name" value="RASGEF_NTER"/>
    <property type="match status" value="1"/>
</dbReference>
<dbReference type="GO" id="GO:0005085">
    <property type="term" value="F:guanyl-nucleotide exchange factor activity"/>
    <property type="evidence" value="ECO:0007669"/>
    <property type="project" value="UniProtKB-KW"/>
</dbReference>
<keyword evidence="1 2" id="KW-0344">Guanine-nucleotide releasing factor</keyword>
<dbReference type="SUPFAM" id="SSF52540">
    <property type="entry name" value="P-loop containing nucleoside triphosphate hydrolases"/>
    <property type="match status" value="1"/>
</dbReference>
<dbReference type="CDD" id="cd00882">
    <property type="entry name" value="Ras_like_GTPase"/>
    <property type="match status" value="1"/>
</dbReference>
<dbReference type="Gene3D" id="1.10.840.10">
    <property type="entry name" value="Ras guanine-nucleotide exchange factors catalytic domain"/>
    <property type="match status" value="1"/>
</dbReference>
<evidence type="ECO:0000256" key="1">
    <source>
        <dbReference type="ARBA" id="ARBA00022658"/>
    </source>
</evidence>
<dbReference type="InterPro" id="IPR008937">
    <property type="entry name" value="Ras-like_GEF"/>
</dbReference>
<organism evidence="6 7">
    <name type="scientific">Obba rivulosa</name>
    <dbReference type="NCBI Taxonomy" id="1052685"/>
    <lineage>
        <taxon>Eukaryota</taxon>
        <taxon>Fungi</taxon>
        <taxon>Dikarya</taxon>
        <taxon>Basidiomycota</taxon>
        <taxon>Agaricomycotina</taxon>
        <taxon>Agaricomycetes</taxon>
        <taxon>Polyporales</taxon>
        <taxon>Gelatoporiaceae</taxon>
        <taxon>Obba</taxon>
    </lineage>
</organism>
<feature type="compositionally biased region" description="Basic and acidic residues" evidence="3">
    <location>
        <begin position="560"/>
        <end position="574"/>
    </location>
</feature>
<proteinExistence type="predicted"/>
<dbReference type="OrthoDB" id="28357at2759"/>
<gene>
    <name evidence="6" type="ORF">OBBRIDRAFT_766306</name>
</gene>
<feature type="region of interest" description="Disordered" evidence="3">
    <location>
        <begin position="769"/>
        <end position="789"/>
    </location>
</feature>
<dbReference type="AlphaFoldDB" id="A0A8E2DV76"/>
<sequence>MTHKAHDLDLPEIPSLPPITMSDVDSSQDWLQFTTADAPAPHQPSPHVSQESFLTAHTSNSPERASTPTTSAHPSSAPAASSLAPPRTLRKSISVDSFVKKSFVTCRPARGNTLDSDRDRPKDALTSSSNHVRQNDVQSGSSRLPPRDRENRPPPPTRSRGESTSTVINERDGVHGEAPTVTTGNHAPDARRVSSNQQSASSAGNLRLPPRLSSASSQSDINVSAPDPIVPVRGSSLIRKPKKQKSFVSLNTHIPSPPQMSEIVIAVIGASGCGKSTVIRKGLKAYGLSEPVLVKIPTGAPGEDDDYYTYTYRTGRISFSEDTPTRVLRVMEVDISELDLQGENDVSQNGVPLVDGVLVCYDASRAESFSHVEDVLREFSHVEVPTVALACKSDLERHVNPASALNVLQKYDVGLVEVTSTTQEGKGKTRDSFQWLLKAIAAQLQSGNSRHGYRNPASPSVLDAPSPSEIERASSATPTASFIPSDQRRSRSLRSSHSTIPLHPLQPASLSPPQSPLSSSSSPRSPSSTPSRAFHTAQPLPRTPTTPQSPSRARSTGDLLLEHEKSRREERELYVARGGPSTRSRGSLHAAGSASSGPVSPRTDANGLPDVHEAPRDASIKDSRAPPWMTLDELLNKLLFVAVSDGEPMFVSHFLLTYRRFASPRSILLAMQKRMRALDRPTGDPMFACFAQMRICLLLDNWIQMYPHDFAVPGTPSALTALVRSILGKTYLLHYGADFIPFLEMLPTLKDNDKGWALKIEDESDDVSFLSDDELTPPPARSASPLTSLGTQSADDLRLLLDRQQYNRERKSSFPLTAKALMLGNVVAPSTPQSWDGPEQTLKRTLKGLLNISDSLNMYTSQDIAQEISRIQLDYFKKIKPRHWLQHVFVQGRKDPERDPIAKYNYITNHIASLMLSLILCHDKPKARAKQIEKFIHVGHRLRSDKNYSGLRAVVAAINGATFEGDPALDILRTRSPLQYKDFQSWDQLLQAVRSHQKYRLALRNTEGAHIPALEIHLSDLIRAHEGNPDCYDDDPSKIHWAKYNMMARFIDVVTDAQKACNESSDYDFPDTQERSHIRHWLNSSEEKLLDHDMQRQRLALLDPEGSEDGYLGPANREGPRHSKNGAILRQILFW</sequence>
<keyword evidence="7" id="KW-1185">Reference proteome</keyword>
<dbReference type="InterPro" id="IPR027417">
    <property type="entry name" value="P-loop_NTPase"/>
</dbReference>
<evidence type="ECO:0000256" key="3">
    <source>
        <dbReference type="SAM" id="MobiDB-lite"/>
    </source>
</evidence>